<evidence type="ECO:0000256" key="2">
    <source>
        <dbReference type="ARBA" id="ARBA00022679"/>
    </source>
</evidence>
<feature type="compositionally biased region" description="Basic and acidic residues" evidence="7">
    <location>
        <begin position="407"/>
        <end position="418"/>
    </location>
</feature>
<keyword evidence="4" id="KW-0235">DNA replication</keyword>
<dbReference type="EMBL" id="JAVDXZ010000001">
    <property type="protein sequence ID" value="MDR7330777.1"/>
    <property type="molecule type" value="Genomic_DNA"/>
</dbReference>
<evidence type="ECO:0000256" key="1">
    <source>
        <dbReference type="ARBA" id="ARBA00012417"/>
    </source>
</evidence>
<feature type="compositionally biased region" description="Pro residues" evidence="7">
    <location>
        <begin position="680"/>
        <end position="693"/>
    </location>
</feature>
<feature type="compositionally biased region" description="Low complexity" evidence="7">
    <location>
        <begin position="501"/>
        <end position="515"/>
    </location>
</feature>
<dbReference type="InterPro" id="IPR008921">
    <property type="entry name" value="DNA_pol3_clamp-load_cplx_C"/>
</dbReference>
<dbReference type="Gene3D" id="1.20.272.10">
    <property type="match status" value="1"/>
</dbReference>
<dbReference type="GO" id="GO:0003887">
    <property type="term" value="F:DNA-directed DNA polymerase activity"/>
    <property type="evidence" value="ECO:0007669"/>
    <property type="project" value="UniProtKB-EC"/>
</dbReference>
<dbReference type="InterPro" id="IPR003593">
    <property type="entry name" value="AAA+_ATPase"/>
</dbReference>
<feature type="domain" description="AAA+ ATPase" evidence="8">
    <location>
        <begin position="34"/>
        <end position="177"/>
    </location>
</feature>
<dbReference type="EC" id="2.7.7.7" evidence="1"/>
<feature type="compositionally biased region" description="Basic and acidic residues" evidence="7">
    <location>
        <begin position="484"/>
        <end position="497"/>
    </location>
</feature>
<comment type="catalytic activity">
    <reaction evidence="6">
        <text>DNA(n) + a 2'-deoxyribonucleoside 5'-triphosphate = DNA(n+1) + diphosphate</text>
        <dbReference type="Rhea" id="RHEA:22508"/>
        <dbReference type="Rhea" id="RHEA-COMP:17339"/>
        <dbReference type="Rhea" id="RHEA-COMP:17340"/>
        <dbReference type="ChEBI" id="CHEBI:33019"/>
        <dbReference type="ChEBI" id="CHEBI:61560"/>
        <dbReference type="ChEBI" id="CHEBI:173112"/>
        <dbReference type="EC" id="2.7.7.7"/>
    </reaction>
</comment>
<proteinExistence type="predicted"/>
<dbReference type="PANTHER" id="PTHR11669">
    <property type="entry name" value="REPLICATION FACTOR C / DNA POLYMERASE III GAMMA-TAU SUBUNIT"/>
    <property type="match status" value="1"/>
</dbReference>
<dbReference type="InterPro" id="IPR027417">
    <property type="entry name" value="P-loop_NTPase"/>
</dbReference>
<feature type="compositionally biased region" description="Low complexity" evidence="7">
    <location>
        <begin position="458"/>
        <end position="481"/>
    </location>
</feature>
<keyword evidence="2 9" id="KW-0808">Transferase</keyword>
<evidence type="ECO:0000256" key="5">
    <source>
        <dbReference type="ARBA" id="ARBA00022932"/>
    </source>
</evidence>
<dbReference type="SUPFAM" id="SSF52540">
    <property type="entry name" value="P-loop containing nucleoside triphosphate hydrolases"/>
    <property type="match status" value="1"/>
</dbReference>
<dbReference type="Proteomes" id="UP001180840">
    <property type="component" value="Unassembled WGS sequence"/>
</dbReference>
<feature type="compositionally biased region" description="Low complexity" evidence="7">
    <location>
        <begin position="745"/>
        <end position="757"/>
    </location>
</feature>
<feature type="region of interest" description="Disordered" evidence="7">
    <location>
        <begin position="627"/>
        <end position="856"/>
    </location>
</feature>
<dbReference type="Pfam" id="PF12169">
    <property type="entry name" value="DNA_pol3_gamma3"/>
    <property type="match status" value="1"/>
</dbReference>
<sequence>MALYRKYRPATFAELIGQEQVTEPLSVALDNGRINHAYLFSGPRGCGKTSSARILARSLNCVEGPTSTPCGVCNSCVSLAPGGPGNLDVTEMDAASHRGVEDMRALRDRAIYAPAESRYRVFIIDEAHMITNEGFNALLKIVEEPPAHLIFIFATTEPDKVIQTIRSRTHHYPFRLLTPQSMKQLVSSVAAEEGALIEEAVYPLLIQAGGGSPRDTLSVLDQLLAGTGPEGLTYEKAVPLLGITDAGLLDATVDALATGDAGRLFTTIDDVIEAGHDPRRFALDLLDHFRDLMILASVPNAFELDLVTAPAGRQEVLKHQAQQFTGGQLANLATTLNDGIGDLRGATSARLLLEVLFGHLLVESRHAPAPVAPSGRDAAASVAQSQAHAAVESAGGSAQNAVPGESAADRWLRQRRESGPASAKTAPPRGTPQAAGPAPARPEQQQEPDMPHQPDFTPAPVQQEPPAQQVQSVDQIVDQASPESRPEPQEPDMRHQPDFTPAPAQQEPPAQQVQQESRDEPGAPQPEPRREPVAPTAGPEELGEKLRTEWATIRREIMQRNRTAGIMLAQAKVLGVRDDTLVLGHNTGVLAERLNTPSNNDDIVAVVNDYVPQPLRVECVIGTDPAAAGFTRSAPTSAAWSPTRSTPREGHAAATGGDDVPDPAEEPERPAEHGSREQSPPAPQPTAPAPAPEPQASAWRSPAALGGEASQSQPPTPPQPEQPPSSRQAPTGQSLNQEPAVPGWQEAARQGTQAAAERAQRQRESPTFGNGVPLPPEPGDMAPPPEEPPYDPAELSQAAPQRPAPQAQPAQPPQQSAVRPEQRASASVPPAALSRDEEEEMMLKQAQEPGQADRRDAMQIAVELLSEELGAKRV</sequence>
<evidence type="ECO:0000256" key="3">
    <source>
        <dbReference type="ARBA" id="ARBA00022695"/>
    </source>
</evidence>
<keyword evidence="3 9" id="KW-0548">Nucleotidyltransferase</keyword>
<evidence type="ECO:0000256" key="7">
    <source>
        <dbReference type="SAM" id="MobiDB-lite"/>
    </source>
</evidence>
<dbReference type="NCBIfam" id="NF005844">
    <property type="entry name" value="PRK07764.1-3"/>
    <property type="match status" value="1"/>
</dbReference>
<evidence type="ECO:0000256" key="6">
    <source>
        <dbReference type="ARBA" id="ARBA00049244"/>
    </source>
</evidence>
<keyword evidence="5" id="KW-0239">DNA-directed DNA polymerase</keyword>
<name>A0ABU2A2Q0_9CORY</name>
<dbReference type="NCBIfam" id="TIGR02397">
    <property type="entry name" value="dnaX_nterm"/>
    <property type="match status" value="1"/>
</dbReference>
<evidence type="ECO:0000256" key="4">
    <source>
        <dbReference type="ARBA" id="ARBA00022705"/>
    </source>
</evidence>
<protein>
    <recommendedName>
        <fullName evidence="1">DNA-directed DNA polymerase</fullName>
        <ecNumber evidence="1">2.7.7.7</ecNumber>
    </recommendedName>
</protein>
<dbReference type="Pfam" id="PF13177">
    <property type="entry name" value="DNA_pol3_delta2"/>
    <property type="match status" value="1"/>
</dbReference>
<feature type="compositionally biased region" description="Basic and acidic residues" evidence="7">
    <location>
        <begin position="516"/>
        <end position="532"/>
    </location>
</feature>
<dbReference type="InterPro" id="IPR012763">
    <property type="entry name" value="DNA_pol_III_sug/sutau_N"/>
</dbReference>
<comment type="caution">
    <text evidence="9">The sequence shown here is derived from an EMBL/GenBank/DDBJ whole genome shotgun (WGS) entry which is preliminary data.</text>
</comment>
<feature type="compositionally biased region" description="Basic and acidic residues" evidence="7">
    <location>
        <begin position="666"/>
        <end position="676"/>
    </location>
</feature>
<gene>
    <name evidence="9" type="ORF">J2S39_002453</name>
</gene>
<feature type="compositionally biased region" description="Polar residues" evidence="7">
    <location>
        <begin position="633"/>
        <end position="645"/>
    </location>
</feature>
<dbReference type="SMART" id="SM00382">
    <property type="entry name" value="AAA"/>
    <property type="match status" value="1"/>
</dbReference>
<dbReference type="NCBIfam" id="NF005846">
    <property type="entry name" value="PRK07764.1-6"/>
    <property type="match status" value="1"/>
</dbReference>
<dbReference type="PANTHER" id="PTHR11669:SF0">
    <property type="entry name" value="PROTEIN STICHEL-LIKE 2"/>
    <property type="match status" value="1"/>
</dbReference>
<feature type="compositionally biased region" description="Low complexity" evidence="7">
    <location>
        <begin position="792"/>
        <end position="817"/>
    </location>
</feature>
<feature type="compositionally biased region" description="Low complexity" evidence="7">
    <location>
        <begin position="378"/>
        <end position="394"/>
    </location>
</feature>
<accession>A0ABU2A2Q0</accession>
<feature type="compositionally biased region" description="Pro residues" evidence="7">
    <location>
        <begin position="773"/>
        <end position="791"/>
    </location>
</feature>
<evidence type="ECO:0000313" key="9">
    <source>
        <dbReference type="EMBL" id="MDR7330777.1"/>
    </source>
</evidence>
<evidence type="ECO:0000313" key="10">
    <source>
        <dbReference type="Proteomes" id="UP001180840"/>
    </source>
</evidence>
<dbReference type="InterPro" id="IPR022754">
    <property type="entry name" value="DNA_pol_III_gamma-3"/>
</dbReference>
<dbReference type="InterPro" id="IPR050238">
    <property type="entry name" value="DNA_Rep/Repair_Clamp_Loader"/>
</dbReference>
<dbReference type="CDD" id="cd00009">
    <property type="entry name" value="AAA"/>
    <property type="match status" value="1"/>
</dbReference>
<feature type="region of interest" description="Disordered" evidence="7">
    <location>
        <begin position="368"/>
        <end position="547"/>
    </location>
</feature>
<dbReference type="RefSeq" id="WP_290196800.1">
    <property type="nucleotide sequence ID" value="NZ_CP047654.1"/>
</dbReference>
<feature type="compositionally biased region" description="Low complexity" evidence="7">
    <location>
        <begin position="425"/>
        <end position="448"/>
    </location>
</feature>
<reference evidence="9" key="1">
    <citation type="submission" date="2023-07" db="EMBL/GenBank/DDBJ databases">
        <title>Sequencing the genomes of 1000 actinobacteria strains.</title>
        <authorList>
            <person name="Klenk H.-P."/>
        </authorList>
    </citation>
    <scope>NUCLEOTIDE SEQUENCE</scope>
    <source>
        <strain evidence="9">DSM 107476</strain>
    </source>
</reference>
<evidence type="ECO:0000259" key="8">
    <source>
        <dbReference type="SMART" id="SM00382"/>
    </source>
</evidence>
<dbReference type="SUPFAM" id="SSF48019">
    <property type="entry name" value="post-AAA+ oligomerization domain-like"/>
    <property type="match status" value="1"/>
</dbReference>
<feature type="compositionally biased region" description="Pro residues" evidence="7">
    <location>
        <begin position="714"/>
        <end position="723"/>
    </location>
</feature>
<keyword evidence="10" id="KW-1185">Reference proteome</keyword>
<dbReference type="Gene3D" id="1.10.8.60">
    <property type="match status" value="1"/>
</dbReference>
<dbReference type="Gene3D" id="3.40.50.300">
    <property type="entry name" value="P-loop containing nucleotide triphosphate hydrolases"/>
    <property type="match status" value="1"/>
</dbReference>
<organism evidence="9 10">
    <name type="scientific">Corynebacterium guangdongense</name>
    <dbReference type="NCBI Taxonomy" id="1783348"/>
    <lineage>
        <taxon>Bacteria</taxon>
        <taxon>Bacillati</taxon>
        <taxon>Actinomycetota</taxon>
        <taxon>Actinomycetes</taxon>
        <taxon>Mycobacteriales</taxon>
        <taxon>Corynebacteriaceae</taxon>
        <taxon>Corynebacterium</taxon>
    </lineage>
</organism>